<evidence type="ECO:0000313" key="2">
    <source>
        <dbReference type="Proteomes" id="UP001055811"/>
    </source>
</evidence>
<comment type="caution">
    <text evidence="1">The sequence shown here is derived from an EMBL/GenBank/DDBJ whole genome shotgun (WGS) entry which is preliminary data.</text>
</comment>
<reference evidence="1 2" key="2">
    <citation type="journal article" date="2022" name="Mol. Ecol. Resour.">
        <title>The genomes of chicory, endive, great burdock and yacon provide insights into Asteraceae paleo-polyploidization history and plant inulin production.</title>
        <authorList>
            <person name="Fan W."/>
            <person name="Wang S."/>
            <person name="Wang H."/>
            <person name="Wang A."/>
            <person name="Jiang F."/>
            <person name="Liu H."/>
            <person name="Zhao H."/>
            <person name="Xu D."/>
            <person name="Zhang Y."/>
        </authorList>
    </citation>
    <scope>NUCLEOTIDE SEQUENCE [LARGE SCALE GENOMIC DNA]</scope>
    <source>
        <strain evidence="2">cv. Punajuju</strain>
        <tissue evidence="1">Leaves</tissue>
    </source>
</reference>
<evidence type="ECO:0000313" key="1">
    <source>
        <dbReference type="EMBL" id="KAI3750038.1"/>
    </source>
</evidence>
<proteinExistence type="predicted"/>
<protein>
    <submittedName>
        <fullName evidence="1">Uncharacterized protein</fullName>
    </submittedName>
</protein>
<gene>
    <name evidence="1" type="ORF">L2E82_20662</name>
</gene>
<reference evidence="2" key="1">
    <citation type="journal article" date="2022" name="Mol. Ecol. Resour.">
        <title>The genomes of chicory, endive, great burdock and yacon provide insights into Asteraceae palaeo-polyploidization history and plant inulin production.</title>
        <authorList>
            <person name="Fan W."/>
            <person name="Wang S."/>
            <person name="Wang H."/>
            <person name="Wang A."/>
            <person name="Jiang F."/>
            <person name="Liu H."/>
            <person name="Zhao H."/>
            <person name="Xu D."/>
            <person name="Zhang Y."/>
        </authorList>
    </citation>
    <scope>NUCLEOTIDE SEQUENCE [LARGE SCALE GENOMIC DNA]</scope>
    <source>
        <strain evidence="2">cv. Punajuju</strain>
    </source>
</reference>
<dbReference type="EMBL" id="CM042012">
    <property type="protein sequence ID" value="KAI3750038.1"/>
    <property type="molecule type" value="Genomic_DNA"/>
</dbReference>
<dbReference type="Proteomes" id="UP001055811">
    <property type="component" value="Linkage Group LG04"/>
</dbReference>
<accession>A0ACB9DTN0</accession>
<name>A0ACB9DTN0_CICIN</name>
<sequence>MSNIAFFLLKVGALETVRRLSKTWCPFLWSSLQALQMLYFPPFKWLEKWDPFKNLIKGVQIFSRPFLVLSIATAFTDQSVSENVISDDNETSLTTTSECPPFPELPPTQSINDETLPRQPSTNWLLELHKELENQGVSLPERINEEELCRFHSATNGDFLSLVSLVKKSIQWRESYKILSEEELKLPSSERTRFAQAIVSQVEHGILHLVNKENPEITVLVDCEGLSIRFPMQLLRSCCAILQENYPGRLGCLFVIRLPPVVRVIAQTFIQVLKPATRKKLKIVGRMYRNALSEYLNSLPSYLGGECTCSKCEKLSNSSIQHPRFNEISYNTDLNTVRESIEDLRVFDPSYEMIGLNGRCDRVFISAFVGIVIVSALIFLISQIAIDEVLYRH</sequence>
<organism evidence="1 2">
    <name type="scientific">Cichorium intybus</name>
    <name type="common">Chicory</name>
    <dbReference type="NCBI Taxonomy" id="13427"/>
    <lineage>
        <taxon>Eukaryota</taxon>
        <taxon>Viridiplantae</taxon>
        <taxon>Streptophyta</taxon>
        <taxon>Embryophyta</taxon>
        <taxon>Tracheophyta</taxon>
        <taxon>Spermatophyta</taxon>
        <taxon>Magnoliopsida</taxon>
        <taxon>eudicotyledons</taxon>
        <taxon>Gunneridae</taxon>
        <taxon>Pentapetalae</taxon>
        <taxon>asterids</taxon>
        <taxon>campanulids</taxon>
        <taxon>Asterales</taxon>
        <taxon>Asteraceae</taxon>
        <taxon>Cichorioideae</taxon>
        <taxon>Cichorieae</taxon>
        <taxon>Cichoriinae</taxon>
        <taxon>Cichorium</taxon>
    </lineage>
</organism>
<keyword evidence="2" id="KW-1185">Reference proteome</keyword>